<name>A0ABM6RPQ5_9FIRM</name>
<organism evidence="3 4">
    <name type="scientific">Sulfobacillus thermotolerans</name>
    <dbReference type="NCBI Taxonomy" id="338644"/>
    <lineage>
        <taxon>Bacteria</taxon>
        <taxon>Bacillati</taxon>
        <taxon>Bacillota</taxon>
        <taxon>Clostridia</taxon>
        <taxon>Eubacteriales</taxon>
        <taxon>Clostridiales Family XVII. Incertae Sedis</taxon>
        <taxon>Sulfobacillus</taxon>
    </lineage>
</organism>
<dbReference type="Proteomes" id="UP000325292">
    <property type="component" value="Chromosome"/>
</dbReference>
<protein>
    <recommendedName>
        <fullName evidence="2">SHOCT domain-containing protein</fullName>
    </recommendedName>
</protein>
<evidence type="ECO:0000259" key="2">
    <source>
        <dbReference type="Pfam" id="PF09851"/>
    </source>
</evidence>
<evidence type="ECO:0000313" key="4">
    <source>
        <dbReference type="Proteomes" id="UP000325292"/>
    </source>
</evidence>
<feature type="domain" description="SHOCT" evidence="2">
    <location>
        <begin position="56"/>
        <end position="83"/>
    </location>
</feature>
<gene>
    <name evidence="3" type="ORF">BXT84_05055</name>
</gene>
<dbReference type="InterPro" id="IPR018649">
    <property type="entry name" value="SHOCT"/>
</dbReference>
<keyword evidence="1" id="KW-1133">Transmembrane helix</keyword>
<sequence length="92" mass="11090">MMLPQSSTEIPTAIFNFFMLLLLWRFSLRLLRRPRNRRRWLVDPTVAHRLPEPKPTPLEIAQDRYARGELTDKEFEQVVERLLKSRSPSQDW</sequence>
<reference evidence="3 4" key="1">
    <citation type="journal article" date="2019" name="Sci. Rep.">
        <title>Sulfobacillus thermotolerans: new insights into resistance and metabolic capacities of acidophilic chemolithotrophs.</title>
        <authorList>
            <person name="Panyushkina A.E."/>
            <person name="Babenko V.V."/>
            <person name="Nikitina A.S."/>
            <person name="Selezneva O.V."/>
            <person name="Tsaplina I.A."/>
            <person name="Letarova M.A."/>
            <person name="Kostryukova E.S."/>
            <person name="Letarov A.V."/>
        </authorList>
    </citation>
    <scope>NUCLEOTIDE SEQUENCE [LARGE SCALE GENOMIC DNA]</scope>
    <source>
        <strain evidence="3 4">Kr1</strain>
    </source>
</reference>
<evidence type="ECO:0000256" key="1">
    <source>
        <dbReference type="SAM" id="Phobius"/>
    </source>
</evidence>
<proteinExistence type="predicted"/>
<keyword evidence="1" id="KW-0812">Transmembrane</keyword>
<evidence type="ECO:0000313" key="3">
    <source>
        <dbReference type="EMBL" id="AUW93400.1"/>
    </source>
</evidence>
<keyword evidence="1" id="KW-0472">Membrane</keyword>
<dbReference type="RefSeq" id="WP_103375143.1">
    <property type="nucleotide sequence ID" value="NZ_CP133983.1"/>
</dbReference>
<keyword evidence="4" id="KW-1185">Reference proteome</keyword>
<accession>A0ABM6RPQ5</accession>
<feature type="transmembrane region" description="Helical" evidence="1">
    <location>
        <begin position="12"/>
        <end position="31"/>
    </location>
</feature>
<dbReference type="Pfam" id="PF09851">
    <property type="entry name" value="SHOCT"/>
    <property type="match status" value="1"/>
</dbReference>
<dbReference type="EMBL" id="CP019454">
    <property type="protein sequence ID" value="AUW93400.1"/>
    <property type="molecule type" value="Genomic_DNA"/>
</dbReference>